<evidence type="ECO:0000313" key="1">
    <source>
        <dbReference type="EMBL" id="CZT44683.1"/>
    </source>
</evidence>
<name>A0A1E1M6E9_RHYSE</name>
<dbReference type="AlphaFoldDB" id="A0A1E1M6E9"/>
<keyword evidence="2" id="KW-1185">Reference proteome</keyword>
<protein>
    <submittedName>
        <fullName evidence="1">Uncharacterized protein</fullName>
    </submittedName>
</protein>
<evidence type="ECO:0000313" key="2">
    <source>
        <dbReference type="Proteomes" id="UP000177625"/>
    </source>
</evidence>
<organism evidence="1 2">
    <name type="scientific">Rhynchosporium secalis</name>
    <name type="common">Barley scald fungus</name>
    <dbReference type="NCBI Taxonomy" id="38038"/>
    <lineage>
        <taxon>Eukaryota</taxon>
        <taxon>Fungi</taxon>
        <taxon>Dikarya</taxon>
        <taxon>Ascomycota</taxon>
        <taxon>Pezizomycotina</taxon>
        <taxon>Leotiomycetes</taxon>
        <taxon>Helotiales</taxon>
        <taxon>Ploettnerulaceae</taxon>
        <taxon>Rhynchosporium</taxon>
    </lineage>
</organism>
<accession>A0A1E1M6E9</accession>
<dbReference type="EMBL" id="FJVC01000185">
    <property type="protein sequence ID" value="CZT44683.1"/>
    <property type="molecule type" value="Genomic_DNA"/>
</dbReference>
<gene>
    <name evidence="1" type="ORF">RSE6_04887</name>
</gene>
<sequence>MAVDLVTAICRKLKADRTKQTNVKIQSREFNKGQYVLFAFSEVNWDLKKNLKMIESDPYDLEGSVDIDTFFKEKWKSSRWDAFKPLSFENMEVFLVLCLDIFHN</sequence>
<proteinExistence type="predicted"/>
<reference evidence="2" key="1">
    <citation type="submission" date="2016-03" db="EMBL/GenBank/DDBJ databases">
        <authorList>
            <person name="Guldener U."/>
        </authorList>
    </citation>
    <scope>NUCLEOTIDE SEQUENCE [LARGE SCALE GENOMIC DNA]</scope>
</reference>
<dbReference type="Proteomes" id="UP000177625">
    <property type="component" value="Unassembled WGS sequence"/>
</dbReference>